<keyword evidence="3" id="KW-1185">Reference proteome</keyword>
<reference evidence="2 3" key="1">
    <citation type="submission" date="2023-10" db="EMBL/GenBank/DDBJ databases">
        <title>Screening of Alkalihalobacillus lindianensis BZ-TG-R113 and Its Alleviation of Salt Stress on Rapeseed Growth.</title>
        <authorList>
            <person name="Zhao B."/>
            <person name="Guo T."/>
        </authorList>
    </citation>
    <scope>NUCLEOTIDE SEQUENCE [LARGE SCALE GENOMIC DNA]</scope>
    <source>
        <strain evidence="2 3">BZ-TG-R113</strain>
    </source>
</reference>
<gene>
    <name evidence="2" type="ORF">RYX56_07430</name>
</gene>
<evidence type="ECO:0000313" key="2">
    <source>
        <dbReference type="EMBL" id="MDV2684197.1"/>
    </source>
</evidence>
<dbReference type="InterPro" id="IPR004860">
    <property type="entry name" value="LAGLIDADG_dom"/>
</dbReference>
<evidence type="ECO:0000259" key="1">
    <source>
        <dbReference type="Pfam" id="PF00961"/>
    </source>
</evidence>
<keyword evidence="2" id="KW-0540">Nuclease</keyword>
<feature type="domain" description="Homing endonuclease LAGLIDADG" evidence="1">
    <location>
        <begin position="14"/>
        <end position="99"/>
    </location>
</feature>
<name>A0ABU3X976_9BACI</name>
<dbReference type="InterPro" id="IPR027434">
    <property type="entry name" value="Homing_endonucl"/>
</dbReference>
<sequence length="124" mass="14322">MLTSTTSAYIARIIDGEGSITLTRMHMSEHRRPIISFPSTDLELLEYIQSLIGGYITSKKNYKPSVHKNFYVLTIKNKQSSMHILSCISPYLRIKQKRIRAVFILDHYNSVTCRNGKYSNENSF</sequence>
<accession>A0ABU3X976</accession>
<keyword evidence="2" id="KW-0255">Endonuclease</keyword>
<keyword evidence="2" id="KW-0378">Hydrolase</keyword>
<dbReference type="Pfam" id="PF00961">
    <property type="entry name" value="LAGLIDADG_1"/>
    <property type="match status" value="1"/>
</dbReference>
<dbReference type="GO" id="GO:0004519">
    <property type="term" value="F:endonuclease activity"/>
    <property type="evidence" value="ECO:0007669"/>
    <property type="project" value="UniProtKB-KW"/>
</dbReference>
<dbReference type="EMBL" id="JAWJBA010000002">
    <property type="protein sequence ID" value="MDV2684197.1"/>
    <property type="molecule type" value="Genomic_DNA"/>
</dbReference>
<proteinExistence type="predicted"/>
<dbReference type="Gene3D" id="3.10.28.10">
    <property type="entry name" value="Homing endonucleases"/>
    <property type="match status" value="1"/>
</dbReference>
<dbReference type="RefSeq" id="WP_317121446.1">
    <property type="nucleotide sequence ID" value="NZ_JAWJBA010000002.1"/>
</dbReference>
<dbReference type="Proteomes" id="UP001287282">
    <property type="component" value="Unassembled WGS sequence"/>
</dbReference>
<comment type="caution">
    <text evidence="2">The sequence shown here is derived from an EMBL/GenBank/DDBJ whole genome shotgun (WGS) entry which is preliminary data.</text>
</comment>
<dbReference type="SUPFAM" id="SSF55608">
    <property type="entry name" value="Homing endonucleases"/>
    <property type="match status" value="1"/>
</dbReference>
<evidence type="ECO:0000313" key="3">
    <source>
        <dbReference type="Proteomes" id="UP001287282"/>
    </source>
</evidence>
<protein>
    <submittedName>
        <fullName evidence="2">LAGLIDADG family homing endonuclease</fullName>
    </submittedName>
</protein>
<organism evidence="2 3">
    <name type="scientific">Alkalihalophilus lindianensis</name>
    <dbReference type="NCBI Taxonomy" id="1630542"/>
    <lineage>
        <taxon>Bacteria</taxon>
        <taxon>Bacillati</taxon>
        <taxon>Bacillota</taxon>
        <taxon>Bacilli</taxon>
        <taxon>Bacillales</taxon>
        <taxon>Bacillaceae</taxon>
        <taxon>Alkalihalophilus</taxon>
    </lineage>
</organism>